<dbReference type="PANTHER" id="PTHR43214:SF24">
    <property type="entry name" value="TRANSCRIPTIONAL REGULATORY PROTEIN NARL-RELATED"/>
    <property type="match status" value="1"/>
</dbReference>
<dbReference type="InterPro" id="IPR000792">
    <property type="entry name" value="Tscrpt_reg_LuxR_C"/>
</dbReference>
<dbReference type="PROSITE" id="PS50110">
    <property type="entry name" value="RESPONSE_REGULATORY"/>
    <property type="match status" value="1"/>
</dbReference>
<protein>
    <submittedName>
        <fullName evidence="8">Two-component system response regulator</fullName>
    </submittedName>
</protein>
<dbReference type="PROSITE" id="PS50043">
    <property type="entry name" value="HTH_LUXR_2"/>
    <property type="match status" value="1"/>
</dbReference>
<evidence type="ECO:0000313" key="9">
    <source>
        <dbReference type="Proteomes" id="UP000053244"/>
    </source>
</evidence>
<dbReference type="SUPFAM" id="SSF46894">
    <property type="entry name" value="C-terminal effector domain of the bipartite response regulators"/>
    <property type="match status" value="1"/>
</dbReference>
<dbReference type="Proteomes" id="UP000053244">
    <property type="component" value="Unassembled WGS sequence"/>
</dbReference>
<accession>A0A117MQ57</accession>
<evidence type="ECO:0000256" key="3">
    <source>
        <dbReference type="ARBA" id="ARBA00023125"/>
    </source>
</evidence>
<dbReference type="PRINTS" id="PR00038">
    <property type="entry name" value="HTHLUXR"/>
</dbReference>
<comment type="caution">
    <text evidence="8">The sequence shown here is derived from an EMBL/GenBank/DDBJ whole genome shotgun (WGS) entry which is preliminary data.</text>
</comment>
<dbReference type="RefSeq" id="WP_067696865.1">
    <property type="nucleotide sequence ID" value="NZ_LLZH01000276.1"/>
</dbReference>
<keyword evidence="1 5" id="KW-0597">Phosphoprotein</keyword>
<dbReference type="CDD" id="cd06170">
    <property type="entry name" value="LuxR_C_like"/>
    <property type="match status" value="1"/>
</dbReference>
<evidence type="ECO:0000259" key="7">
    <source>
        <dbReference type="PROSITE" id="PS50110"/>
    </source>
</evidence>
<feature type="modified residue" description="4-aspartylphosphate" evidence="5">
    <location>
        <position position="59"/>
    </location>
</feature>
<sequence length="228" mass="24579">MTSPAPVTVLLADDHALFRSGFRALLDTQDDLVCVAEAADGDQAVEGTLRLRPDVAVLDVRMPRRDGLAAAGAILAAPGNKTRVIVLTTHDTDDLVRRAMTAGACGFLLKSMPPEEMLSAIRIAARGDFLLDPSILRRHAARFASTLAVPEEQPAALNRLTAREREVLQLLSRALTNAEIAGLLHVGEQTVKTHVSNILHKLDLRDRTHAVAYAHLTGFAKIPGGRRP</sequence>
<evidence type="ECO:0000256" key="2">
    <source>
        <dbReference type="ARBA" id="ARBA00023015"/>
    </source>
</evidence>
<evidence type="ECO:0000313" key="8">
    <source>
        <dbReference type="EMBL" id="KUL29677.1"/>
    </source>
</evidence>
<reference evidence="8 9" key="1">
    <citation type="submission" date="2015-10" db="EMBL/GenBank/DDBJ databases">
        <authorList>
            <person name="Gilbert D.G."/>
        </authorList>
    </citation>
    <scope>NUCLEOTIDE SEQUENCE [LARGE SCALE GENOMIC DNA]</scope>
    <source>
        <strain evidence="8 9">NRRL B-16712</strain>
    </source>
</reference>
<name>A0A117MQ57_9ACTN</name>
<dbReference type="InterPro" id="IPR001789">
    <property type="entry name" value="Sig_transdc_resp-reg_receiver"/>
</dbReference>
<keyword evidence="3" id="KW-0238">DNA-binding</keyword>
<feature type="domain" description="Response regulatory" evidence="7">
    <location>
        <begin position="8"/>
        <end position="125"/>
    </location>
</feature>
<dbReference type="Pfam" id="PF00196">
    <property type="entry name" value="GerE"/>
    <property type="match status" value="1"/>
</dbReference>
<dbReference type="EMBL" id="LLZH01000276">
    <property type="protein sequence ID" value="KUL29677.1"/>
    <property type="molecule type" value="Genomic_DNA"/>
</dbReference>
<gene>
    <name evidence="8" type="ORF">ADL15_26560</name>
</gene>
<organism evidence="8 9">
    <name type="scientific">Actinoplanes awajinensis subsp. mycoplanecinus</name>
    <dbReference type="NCBI Taxonomy" id="135947"/>
    <lineage>
        <taxon>Bacteria</taxon>
        <taxon>Bacillati</taxon>
        <taxon>Actinomycetota</taxon>
        <taxon>Actinomycetes</taxon>
        <taxon>Micromonosporales</taxon>
        <taxon>Micromonosporaceae</taxon>
        <taxon>Actinoplanes</taxon>
    </lineage>
</organism>
<dbReference type="InterPro" id="IPR011006">
    <property type="entry name" value="CheY-like_superfamily"/>
</dbReference>
<dbReference type="GO" id="GO:0006355">
    <property type="term" value="P:regulation of DNA-templated transcription"/>
    <property type="evidence" value="ECO:0007669"/>
    <property type="project" value="InterPro"/>
</dbReference>
<dbReference type="SUPFAM" id="SSF52172">
    <property type="entry name" value="CheY-like"/>
    <property type="match status" value="1"/>
</dbReference>
<dbReference type="Gene3D" id="3.40.50.2300">
    <property type="match status" value="1"/>
</dbReference>
<dbReference type="InterPro" id="IPR039420">
    <property type="entry name" value="WalR-like"/>
</dbReference>
<keyword evidence="4" id="KW-0804">Transcription</keyword>
<dbReference type="OrthoDB" id="9808843at2"/>
<keyword evidence="9" id="KW-1185">Reference proteome</keyword>
<evidence type="ECO:0000256" key="1">
    <source>
        <dbReference type="ARBA" id="ARBA00022553"/>
    </source>
</evidence>
<evidence type="ECO:0000256" key="5">
    <source>
        <dbReference type="PROSITE-ProRule" id="PRU00169"/>
    </source>
</evidence>
<feature type="domain" description="HTH luxR-type" evidence="6">
    <location>
        <begin position="153"/>
        <end position="218"/>
    </location>
</feature>
<keyword evidence="2" id="KW-0805">Transcription regulation</keyword>
<evidence type="ECO:0000256" key="4">
    <source>
        <dbReference type="ARBA" id="ARBA00023163"/>
    </source>
</evidence>
<proteinExistence type="predicted"/>
<dbReference type="GO" id="GO:0003677">
    <property type="term" value="F:DNA binding"/>
    <property type="evidence" value="ECO:0007669"/>
    <property type="project" value="UniProtKB-KW"/>
</dbReference>
<dbReference type="GO" id="GO:0000160">
    <property type="term" value="P:phosphorelay signal transduction system"/>
    <property type="evidence" value="ECO:0007669"/>
    <property type="project" value="InterPro"/>
</dbReference>
<dbReference type="PANTHER" id="PTHR43214">
    <property type="entry name" value="TWO-COMPONENT RESPONSE REGULATOR"/>
    <property type="match status" value="1"/>
</dbReference>
<dbReference type="CDD" id="cd17535">
    <property type="entry name" value="REC_NarL-like"/>
    <property type="match status" value="1"/>
</dbReference>
<dbReference type="InterPro" id="IPR016032">
    <property type="entry name" value="Sig_transdc_resp-reg_C-effctor"/>
</dbReference>
<evidence type="ECO:0000259" key="6">
    <source>
        <dbReference type="PROSITE" id="PS50043"/>
    </source>
</evidence>
<dbReference type="InterPro" id="IPR058245">
    <property type="entry name" value="NreC/VraR/RcsB-like_REC"/>
</dbReference>
<dbReference type="SMART" id="SM00448">
    <property type="entry name" value="REC"/>
    <property type="match status" value="1"/>
</dbReference>
<dbReference type="SMART" id="SM00421">
    <property type="entry name" value="HTH_LUXR"/>
    <property type="match status" value="1"/>
</dbReference>
<dbReference type="AlphaFoldDB" id="A0A117MQ57"/>
<dbReference type="Pfam" id="PF00072">
    <property type="entry name" value="Response_reg"/>
    <property type="match status" value="1"/>
</dbReference>